<evidence type="ECO:0000313" key="2">
    <source>
        <dbReference type="EMBL" id="CAI8598872.1"/>
    </source>
</evidence>
<feature type="region of interest" description="Disordered" evidence="1">
    <location>
        <begin position="1"/>
        <end position="48"/>
    </location>
</feature>
<feature type="compositionally biased region" description="Basic and acidic residues" evidence="1">
    <location>
        <begin position="1"/>
        <end position="10"/>
    </location>
</feature>
<dbReference type="Proteomes" id="UP001157006">
    <property type="component" value="Chromosome 2"/>
</dbReference>
<name>A0AAV0ZPT5_VICFA</name>
<organism evidence="2 3">
    <name type="scientific">Vicia faba</name>
    <name type="common">Broad bean</name>
    <name type="synonym">Faba vulgaris</name>
    <dbReference type="NCBI Taxonomy" id="3906"/>
    <lineage>
        <taxon>Eukaryota</taxon>
        <taxon>Viridiplantae</taxon>
        <taxon>Streptophyta</taxon>
        <taxon>Embryophyta</taxon>
        <taxon>Tracheophyta</taxon>
        <taxon>Spermatophyta</taxon>
        <taxon>Magnoliopsida</taxon>
        <taxon>eudicotyledons</taxon>
        <taxon>Gunneridae</taxon>
        <taxon>Pentapetalae</taxon>
        <taxon>rosids</taxon>
        <taxon>fabids</taxon>
        <taxon>Fabales</taxon>
        <taxon>Fabaceae</taxon>
        <taxon>Papilionoideae</taxon>
        <taxon>50 kb inversion clade</taxon>
        <taxon>NPAAA clade</taxon>
        <taxon>Hologalegina</taxon>
        <taxon>IRL clade</taxon>
        <taxon>Fabeae</taxon>
        <taxon>Vicia</taxon>
    </lineage>
</organism>
<proteinExistence type="predicted"/>
<protein>
    <submittedName>
        <fullName evidence="2">Uncharacterized protein</fullName>
    </submittedName>
</protein>
<dbReference type="EMBL" id="OX451737">
    <property type="protein sequence ID" value="CAI8598872.1"/>
    <property type="molecule type" value="Genomic_DNA"/>
</dbReference>
<reference evidence="2 3" key="1">
    <citation type="submission" date="2023-01" db="EMBL/GenBank/DDBJ databases">
        <authorList>
            <person name="Kreplak J."/>
        </authorList>
    </citation>
    <scope>NUCLEOTIDE SEQUENCE [LARGE SCALE GENOMIC DNA]</scope>
</reference>
<evidence type="ECO:0000256" key="1">
    <source>
        <dbReference type="SAM" id="MobiDB-lite"/>
    </source>
</evidence>
<gene>
    <name evidence="2" type="ORF">VFH_II148880</name>
</gene>
<keyword evidence="3" id="KW-1185">Reference proteome</keyword>
<accession>A0AAV0ZPT5</accession>
<evidence type="ECO:0000313" key="3">
    <source>
        <dbReference type="Proteomes" id="UP001157006"/>
    </source>
</evidence>
<sequence length="169" mass="19557">MSDSVWERTKPCSSSSPSHPRRHEAFQHRSSSHPRRHEPYQHRSSTHPRRHEAILVFVLIPHPRRHEALVIWKKGNDQVYKSSSFSSSLKHPTQNILFKEKAVKLSPIEEIRTVLDRSVRGTLSTFSKYRAVYGSMAVLIALKRARFRDSSNINENLKHNEPCNTLVSV</sequence>
<dbReference type="AlphaFoldDB" id="A0AAV0ZPT5"/>